<feature type="region of interest" description="Disordered" evidence="8">
    <location>
        <begin position="634"/>
        <end position="658"/>
    </location>
</feature>
<dbReference type="GO" id="GO:0034457">
    <property type="term" value="C:Mpp10 complex"/>
    <property type="evidence" value="ECO:0007669"/>
    <property type="project" value="UniProtKB-UniRule"/>
</dbReference>
<proteinExistence type="inferred from homology"/>
<accession>A0A1B6E782</accession>
<gene>
    <name evidence="9" type="ORF">g.32864</name>
</gene>
<evidence type="ECO:0000256" key="6">
    <source>
        <dbReference type="ARBA" id="ARBA00029455"/>
    </source>
</evidence>
<dbReference type="PANTHER" id="PTHR17039:SF0">
    <property type="entry name" value="U3 SMALL NUCLEOLAR RIBONUCLEOPROTEIN PROTEIN MPP10"/>
    <property type="match status" value="1"/>
</dbReference>
<evidence type="ECO:0000256" key="3">
    <source>
        <dbReference type="ARBA" id="ARBA00022552"/>
    </source>
</evidence>
<keyword evidence="5 7" id="KW-0687">Ribonucleoprotein</keyword>
<evidence type="ECO:0000256" key="7">
    <source>
        <dbReference type="PIRNR" id="PIRNR017300"/>
    </source>
</evidence>
<evidence type="ECO:0000256" key="1">
    <source>
        <dbReference type="ARBA" id="ARBA00004604"/>
    </source>
</evidence>
<keyword evidence="2 7" id="KW-0690">Ribosome biogenesis</keyword>
<sequence length="658" mass="76060">MNDNIQSFLESFSTLTKKPQSYLSSQPDLIERIKLLIKDLYDFTKSRENADIKGNALPELIIEEFDDEQIWQQLELQNDSFKKYLLENVSQLVDDKSRLTFPLKLIERNGVKVFQTNSDAESDKEHSPNQQEGENYLDDEDMFGSEAGSGDNMALDSQLKDKSDKTKKDERKSSIVDDKFFKLADMEEFLEAEEKNDGKSDKINNLTNFFEDPPGDDGSDAENLFYNDFFGPPENENLNETKSKNISGQQNELEEDFGCIEFAEDDLDEEEDDIGSIEFGEDNLDKEEFDVDNKRNKNVRFNLNYEDDKDKMEIDKENSKIKSESDDKSIKSTLELRQERLKKMINKLEEEAISEKPWQLKGEVTGGIRPQNSLLEELVDFDISARPAPVITEETTLRLEDIILRRIKDKSWDDVERKFKPVESPAEFKKKLVLDQEKSKFSLAEIYEQEFIKQRDATKQVNGDTEVQEVEPPLHNEVRAMMTSLFNKLDALSNYHYTPRPAVPELKIISNERAITMEEVAPIITNEASLLAPEEIQGKKKGGLIGKDERTKTDKKRARRLKKKHQRLKQNFQLKKIANKFNIKNGKNDKAAIKNRFKIVLNESNVSEMEHKTHKSIRSSTAFFQNLQNEITSSIKKKTQPVKKKNNSLQMSAKKLKL</sequence>
<feature type="compositionally biased region" description="Basic and acidic residues" evidence="8">
    <location>
        <begin position="158"/>
        <end position="170"/>
    </location>
</feature>
<evidence type="ECO:0000256" key="4">
    <source>
        <dbReference type="ARBA" id="ARBA00023242"/>
    </source>
</evidence>
<dbReference type="GO" id="GO:0032040">
    <property type="term" value="C:small-subunit processome"/>
    <property type="evidence" value="ECO:0007669"/>
    <property type="project" value="TreeGrafter"/>
</dbReference>
<dbReference type="PIRSF" id="PIRSF017300">
    <property type="entry name" value="snoRNP_Mpp10"/>
    <property type="match status" value="1"/>
</dbReference>
<name>A0A1B6E782_9HEMI</name>
<evidence type="ECO:0000313" key="9">
    <source>
        <dbReference type="EMBL" id="JAS33767.1"/>
    </source>
</evidence>
<protein>
    <recommendedName>
        <fullName evidence="7">U3 small nucleolar ribonucleoprotein protein MPP10</fullName>
    </recommendedName>
</protein>
<reference evidence="9" key="1">
    <citation type="submission" date="2015-12" db="EMBL/GenBank/DDBJ databases">
        <title>De novo transcriptome assembly of four potential Pierce s Disease insect vectors from Arizona vineyards.</title>
        <authorList>
            <person name="Tassone E.E."/>
        </authorList>
    </citation>
    <scope>NUCLEOTIDE SEQUENCE</scope>
</reference>
<dbReference type="InterPro" id="IPR012173">
    <property type="entry name" value="Mpp10"/>
</dbReference>
<dbReference type="EMBL" id="GEDC01003531">
    <property type="protein sequence ID" value="JAS33767.1"/>
    <property type="molecule type" value="Transcribed_RNA"/>
</dbReference>
<evidence type="ECO:0000256" key="2">
    <source>
        <dbReference type="ARBA" id="ARBA00022517"/>
    </source>
</evidence>
<dbReference type="PANTHER" id="PTHR17039">
    <property type="entry name" value="U3 SMALL NUCLEOLAR RIBONUCLEOPROTEIN PROTEIN MPP10"/>
    <property type="match status" value="1"/>
</dbReference>
<comment type="function">
    <text evidence="7">Involved in nucleolar processing of pre-18S ribosomal RNA.</text>
</comment>
<feature type="compositionally biased region" description="Basic residues" evidence="8">
    <location>
        <begin position="635"/>
        <end position="646"/>
    </location>
</feature>
<keyword evidence="3 7" id="KW-0698">rRNA processing</keyword>
<comment type="similarity">
    <text evidence="6 7">Belongs to the MPP10 family.</text>
</comment>
<evidence type="ECO:0000256" key="5">
    <source>
        <dbReference type="ARBA" id="ARBA00023274"/>
    </source>
</evidence>
<comment type="subcellular location">
    <subcellularLocation>
        <location evidence="1 7">Nucleus</location>
        <location evidence="1 7">Nucleolus</location>
    </subcellularLocation>
</comment>
<organism evidence="9">
    <name type="scientific">Clastoptera arizonana</name>
    <name type="common">Arizona spittle bug</name>
    <dbReference type="NCBI Taxonomy" id="38151"/>
    <lineage>
        <taxon>Eukaryota</taxon>
        <taxon>Metazoa</taxon>
        <taxon>Ecdysozoa</taxon>
        <taxon>Arthropoda</taxon>
        <taxon>Hexapoda</taxon>
        <taxon>Insecta</taxon>
        <taxon>Pterygota</taxon>
        <taxon>Neoptera</taxon>
        <taxon>Paraneoptera</taxon>
        <taxon>Hemiptera</taxon>
        <taxon>Auchenorrhyncha</taxon>
        <taxon>Cercopoidea</taxon>
        <taxon>Clastopteridae</taxon>
        <taxon>Clastoptera</taxon>
    </lineage>
</organism>
<keyword evidence="4 7" id="KW-0539">Nucleus</keyword>
<dbReference type="Pfam" id="PF04006">
    <property type="entry name" value="Mpp10"/>
    <property type="match status" value="1"/>
</dbReference>
<dbReference type="GO" id="GO:0005732">
    <property type="term" value="C:sno(s)RNA-containing ribonucleoprotein complex"/>
    <property type="evidence" value="ECO:0007669"/>
    <property type="project" value="UniProtKB-UniRule"/>
</dbReference>
<evidence type="ECO:0000256" key="8">
    <source>
        <dbReference type="SAM" id="MobiDB-lite"/>
    </source>
</evidence>
<feature type="region of interest" description="Disordered" evidence="8">
    <location>
        <begin position="116"/>
        <end position="170"/>
    </location>
</feature>
<dbReference type="AlphaFoldDB" id="A0A1B6E782"/>
<dbReference type="GO" id="GO:0006364">
    <property type="term" value="P:rRNA processing"/>
    <property type="evidence" value="ECO:0007669"/>
    <property type="project" value="UniProtKB-KW"/>
</dbReference>